<feature type="transmembrane region" description="Helical" evidence="7">
    <location>
        <begin position="153"/>
        <end position="170"/>
    </location>
</feature>
<dbReference type="InterPro" id="IPR035906">
    <property type="entry name" value="MetI-like_sf"/>
</dbReference>
<feature type="transmembrane region" description="Helical" evidence="7">
    <location>
        <begin position="123"/>
        <end position="147"/>
    </location>
</feature>
<gene>
    <name evidence="9" type="ORF">NCTC10179_00477</name>
</gene>
<dbReference type="OrthoDB" id="401373at2"/>
<name>A0A449B6W9_9BACT</name>
<dbReference type="Proteomes" id="UP000289497">
    <property type="component" value="Chromosome"/>
</dbReference>
<feature type="transmembrane region" description="Helical" evidence="7">
    <location>
        <begin position="303"/>
        <end position="321"/>
    </location>
</feature>
<dbReference type="SUPFAM" id="SSF161098">
    <property type="entry name" value="MetI-like"/>
    <property type="match status" value="2"/>
</dbReference>
<keyword evidence="3" id="KW-1003">Cell membrane</keyword>
<evidence type="ECO:0000256" key="5">
    <source>
        <dbReference type="ARBA" id="ARBA00022989"/>
    </source>
</evidence>
<evidence type="ECO:0000313" key="9">
    <source>
        <dbReference type="EMBL" id="VEU76302.1"/>
    </source>
</evidence>
<dbReference type="AlphaFoldDB" id="A0A449B6W9"/>
<comment type="similarity">
    <text evidence="7">Belongs to the binding-protein-dependent transport system permease family.</text>
</comment>
<dbReference type="Pfam" id="PF00528">
    <property type="entry name" value="BPD_transp_1"/>
    <property type="match status" value="2"/>
</dbReference>
<dbReference type="GO" id="GO:0055085">
    <property type="term" value="P:transmembrane transport"/>
    <property type="evidence" value="ECO:0007669"/>
    <property type="project" value="InterPro"/>
</dbReference>
<evidence type="ECO:0000256" key="7">
    <source>
        <dbReference type="RuleBase" id="RU363032"/>
    </source>
</evidence>
<keyword evidence="5 7" id="KW-1133">Transmembrane helix</keyword>
<dbReference type="GO" id="GO:0005886">
    <property type="term" value="C:plasma membrane"/>
    <property type="evidence" value="ECO:0007669"/>
    <property type="project" value="UniProtKB-SubCell"/>
</dbReference>
<keyword evidence="10" id="KW-1185">Reference proteome</keyword>
<protein>
    <submittedName>
        <fullName evidence="9">ABC-type phosphate/phosphonate transport system, permease component</fullName>
    </submittedName>
</protein>
<feature type="transmembrane region" description="Helical" evidence="7">
    <location>
        <begin position="370"/>
        <end position="392"/>
    </location>
</feature>
<keyword evidence="2 7" id="KW-0813">Transport</keyword>
<proteinExistence type="inferred from homology"/>
<feature type="transmembrane region" description="Helical" evidence="7">
    <location>
        <begin position="257"/>
        <end position="282"/>
    </location>
</feature>
<evidence type="ECO:0000256" key="2">
    <source>
        <dbReference type="ARBA" id="ARBA00022448"/>
    </source>
</evidence>
<dbReference type="RefSeq" id="WP_051616978.1">
    <property type="nucleotide sequence ID" value="NZ_LR215039.1"/>
</dbReference>
<feature type="transmembrane region" description="Helical" evidence="7">
    <location>
        <begin position="226"/>
        <end position="245"/>
    </location>
</feature>
<evidence type="ECO:0000256" key="6">
    <source>
        <dbReference type="ARBA" id="ARBA00023136"/>
    </source>
</evidence>
<sequence>MISRENKFWKFKFSSKNQSTTWRLQNYWKWFLFLIVIALVLWVVFTYDYKTNSSYGLEVFKNNIKKLFIFQDQSTFRDGGNLWFKSLSYLWSNLKLAISGTFIGFIFALISSFLANKNFVNKYVAYIGISLIFVLRALPEIVFITLISRSLESAEAVLFLVYIWFSWLWLHKYFAELYKDIDLKFYFLSIQMGNTKIKSFTKEVWPKFKNKALSLFLFSFESNIRWSSLLSSLGLIGIGLLTEHATKGGGSKISELLIPLIVLVSFILFIELLNYVLAKYVFVHFSFKFSNKKKNKKLFLKSWQKYLIVIFVLSTVIFSIWTSSTLNYSFLKNNFFNAYLSNLFKPDYSVFSLNEFSIEKNLILQSFQTWAHAFFVFVIMCFFVFLILPFLVHSQQRKITVISFQTLIVIFRTVPVIVLFYIFSVLFNSTALVVLFLLGVHNSCSFLKQLSEYANNLNQTKINQLKLLGWNKRQIYFKHILPCLKIHIITLSTIYFEIIFKSVILYSFLSTTEFSLGGYMYSHLNAKSYNPNKAFAYMWLIVLNILILNTINYVIIRKTKFNTPLFSLDLLKRKSYFLFRKKF</sequence>
<evidence type="ECO:0000256" key="3">
    <source>
        <dbReference type="ARBA" id="ARBA00022475"/>
    </source>
</evidence>
<dbReference type="PANTHER" id="PTHR30043:SF1">
    <property type="entry name" value="ABC TRANSPORT SYSTEM PERMEASE PROTEIN P69"/>
    <property type="match status" value="1"/>
</dbReference>
<evidence type="ECO:0000256" key="4">
    <source>
        <dbReference type="ARBA" id="ARBA00022692"/>
    </source>
</evidence>
<dbReference type="EMBL" id="LR215039">
    <property type="protein sequence ID" value="VEU76302.1"/>
    <property type="molecule type" value="Genomic_DNA"/>
</dbReference>
<keyword evidence="4 7" id="KW-0812">Transmembrane</keyword>
<dbReference type="PROSITE" id="PS50928">
    <property type="entry name" value="ABC_TM1"/>
    <property type="match status" value="2"/>
</dbReference>
<dbReference type="CDD" id="cd06261">
    <property type="entry name" value="TM_PBP2"/>
    <property type="match status" value="1"/>
</dbReference>
<feature type="domain" description="ABC transmembrane type-1" evidence="8">
    <location>
        <begin position="90"/>
        <end position="274"/>
    </location>
</feature>
<organism evidence="9 10">
    <name type="scientific">Mycoplasmopsis columboralis</name>
    <dbReference type="NCBI Taxonomy" id="171282"/>
    <lineage>
        <taxon>Bacteria</taxon>
        <taxon>Bacillati</taxon>
        <taxon>Mycoplasmatota</taxon>
        <taxon>Mycoplasmoidales</taxon>
        <taxon>Metamycoplasmataceae</taxon>
        <taxon>Mycoplasmopsis</taxon>
    </lineage>
</organism>
<feature type="transmembrane region" description="Helical" evidence="7">
    <location>
        <begin position="27"/>
        <end position="47"/>
    </location>
</feature>
<evidence type="ECO:0000259" key="8">
    <source>
        <dbReference type="PROSITE" id="PS50928"/>
    </source>
</evidence>
<reference evidence="9 10" key="1">
    <citation type="submission" date="2019-01" db="EMBL/GenBank/DDBJ databases">
        <authorList>
            <consortium name="Pathogen Informatics"/>
        </authorList>
    </citation>
    <scope>NUCLEOTIDE SEQUENCE [LARGE SCALE GENOMIC DNA]</scope>
    <source>
        <strain evidence="9 10">NCTC10179</strain>
    </source>
</reference>
<dbReference type="PANTHER" id="PTHR30043">
    <property type="entry name" value="PHOSPHONATES TRANSPORT SYSTEM PERMEASE PROTEIN"/>
    <property type="match status" value="1"/>
</dbReference>
<evidence type="ECO:0000256" key="1">
    <source>
        <dbReference type="ARBA" id="ARBA00004651"/>
    </source>
</evidence>
<feature type="transmembrane region" description="Helical" evidence="7">
    <location>
        <begin position="413"/>
        <end position="438"/>
    </location>
</feature>
<comment type="subcellular location">
    <subcellularLocation>
        <location evidence="1 7">Cell membrane</location>
        <topology evidence="1 7">Multi-pass membrane protein</topology>
    </subcellularLocation>
</comment>
<feature type="domain" description="ABC transmembrane type-1" evidence="8">
    <location>
        <begin position="363"/>
        <end position="552"/>
    </location>
</feature>
<keyword evidence="6 7" id="KW-0472">Membrane</keyword>
<feature type="transmembrane region" description="Helical" evidence="7">
    <location>
        <begin position="96"/>
        <end position="116"/>
    </location>
</feature>
<feature type="transmembrane region" description="Helical" evidence="7">
    <location>
        <begin position="534"/>
        <end position="556"/>
    </location>
</feature>
<dbReference type="Gene3D" id="1.10.3720.10">
    <property type="entry name" value="MetI-like"/>
    <property type="match status" value="2"/>
</dbReference>
<evidence type="ECO:0000313" key="10">
    <source>
        <dbReference type="Proteomes" id="UP000289497"/>
    </source>
</evidence>
<accession>A0A449B6W9</accession>
<dbReference type="KEGG" id="mcou:NCTC10179_00477"/>
<dbReference type="InterPro" id="IPR000515">
    <property type="entry name" value="MetI-like"/>
</dbReference>